<feature type="compositionally biased region" description="Polar residues" evidence="1">
    <location>
        <begin position="72"/>
        <end position="90"/>
    </location>
</feature>
<sequence length="100" mass="11401">MSKSSTRDAIAPYGGYMVFYYTSSFFFFSFLFFSFFRFLFLFYISSLSSISSFASLLFPTLRSKLRIACSSGNTTSGTRICPNPSSSDRFTFQHADHPHN</sequence>
<keyword evidence="2" id="KW-0472">Membrane</keyword>
<feature type="region of interest" description="Disordered" evidence="1">
    <location>
        <begin position="72"/>
        <end position="100"/>
    </location>
</feature>
<evidence type="ECO:0000256" key="1">
    <source>
        <dbReference type="SAM" id="MobiDB-lite"/>
    </source>
</evidence>
<protein>
    <submittedName>
        <fullName evidence="3">Uncharacterized protein</fullName>
    </submittedName>
</protein>
<evidence type="ECO:0000313" key="3">
    <source>
        <dbReference type="EMBL" id="KAJ9491690.1"/>
    </source>
</evidence>
<evidence type="ECO:0000313" key="4">
    <source>
        <dbReference type="Proteomes" id="UP001227192"/>
    </source>
</evidence>
<name>A0AAI9TRK0_PENTH</name>
<reference evidence="3" key="1">
    <citation type="submission" date="2015-06" db="EMBL/GenBank/DDBJ databases">
        <authorList>
            <person name="Nguyen H."/>
        </authorList>
    </citation>
    <scope>NUCLEOTIDE SEQUENCE</scope>
    <source>
        <strain evidence="3">DAOM 180753</strain>
    </source>
</reference>
<keyword evidence="2" id="KW-0812">Transmembrane</keyword>
<organism evidence="3 4">
    <name type="scientific">Penicillium thymicola</name>
    <dbReference type="NCBI Taxonomy" id="293382"/>
    <lineage>
        <taxon>Eukaryota</taxon>
        <taxon>Fungi</taxon>
        <taxon>Dikarya</taxon>
        <taxon>Ascomycota</taxon>
        <taxon>Pezizomycotina</taxon>
        <taxon>Eurotiomycetes</taxon>
        <taxon>Eurotiomycetidae</taxon>
        <taxon>Eurotiales</taxon>
        <taxon>Aspergillaceae</taxon>
        <taxon>Penicillium</taxon>
    </lineage>
</organism>
<keyword evidence="2" id="KW-1133">Transmembrane helix</keyword>
<evidence type="ECO:0000256" key="2">
    <source>
        <dbReference type="SAM" id="Phobius"/>
    </source>
</evidence>
<dbReference type="EMBL" id="LACB01000026">
    <property type="protein sequence ID" value="KAJ9491690.1"/>
    <property type="molecule type" value="Genomic_DNA"/>
</dbReference>
<reference evidence="3" key="2">
    <citation type="journal article" date="2016" name="Fungal Biol.">
        <title>Ochratoxin A production by Penicillium thymicola.</title>
        <authorList>
            <person name="Nguyen H.D.T."/>
            <person name="McMullin D.R."/>
            <person name="Ponomareva E."/>
            <person name="Riley R."/>
            <person name="Pomraning K.R."/>
            <person name="Baker S.E."/>
            <person name="Seifert K.A."/>
        </authorList>
    </citation>
    <scope>NUCLEOTIDE SEQUENCE</scope>
    <source>
        <strain evidence="3">DAOM 180753</strain>
    </source>
</reference>
<dbReference type="Proteomes" id="UP001227192">
    <property type="component" value="Unassembled WGS sequence"/>
</dbReference>
<feature type="transmembrane region" description="Helical" evidence="2">
    <location>
        <begin position="38"/>
        <end position="58"/>
    </location>
</feature>
<accession>A0AAI9TRK0</accession>
<keyword evidence="4" id="KW-1185">Reference proteome</keyword>
<dbReference type="AlphaFoldDB" id="A0AAI9TRK0"/>
<proteinExistence type="predicted"/>
<comment type="caution">
    <text evidence="3">The sequence shown here is derived from an EMBL/GenBank/DDBJ whole genome shotgun (WGS) entry which is preliminary data.</text>
</comment>
<gene>
    <name evidence="3" type="ORF">VN97_g1532</name>
</gene>
<feature type="transmembrane region" description="Helical" evidence="2">
    <location>
        <begin position="12"/>
        <end position="32"/>
    </location>
</feature>